<reference evidence="3" key="1">
    <citation type="submission" date="2023-01" db="EMBL/GenBank/DDBJ databases">
        <title>The chitinases involved in constricting ring structure development in the nematode-trapping fungus Drechslerella dactyloides.</title>
        <authorList>
            <person name="Wang R."/>
            <person name="Zhang L."/>
            <person name="Tang P."/>
            <person name="Li S."/>
            <person name="Liang L."/>
        </authorList>
    </citation>
    <scope>NUCLEOTIDE SEQUENCE</scope>
    <source>
        <strain evidence="3">YMF1.00031</strain>
    </source>
</reference>
<dbReference type="InterPro" id="IPR016035">
    <property type="entry name" value="Acyl_Trfase/lysoPLipase"/>
</dbReference>
<dbReference type="GO" id="GO:0016042">
    <property type="term" value="P:lipid catabolic process"/>
    <property type="evidence" value="ECO:0007669"/>
    <property type="project" value="UniProtKB-KW"/>
</dbReference>
<organism evidence="3 4">
    <name type="scientific">Drechslerella dactyloides</name>
    <name type="common">Nematode-trapping fungus</name>
    <name type="synonym">Arthrobotrys dactyloides</name>
    <dbReference type="NCBI Taxonomy" id="74499"/>
    <lineage>
        <taxon>Eukaryota</taxon>
        <taxon>Fungi</taxon>
        <taxon>Dikarya</taxon>
        <taxon>Ascomycota</taxon>
        <taxon>Pezizomycotina</taxon>
        <taxon>Orbiliomycetes</taxon>
        <taxon>Orbiliales</taxon>
        <taxon>Orbiliaceae</taxon>
        <taxon>Drechslerella</taxon>
    </lineage>
</organism>
<evidence type="ECO:0000256" key="1">
    <source>
        <dbReference type="ARBA" id="ARBA00022801"/>
    </source>
</evidence>
<accession>A0AAD6ITB9</accession>
<dbReference type="GO" id="GO:0019369">
    <property type="term" value="P:arachidonate metabolic process"/>
    <property type="evidence" value="ECO:0007669"/>
    <property type="project" value="TreeGrafter"/>
</dbReference>
<dbReference type="PANTHER" id="PTHR24185:SF1">
    <property type="entry name" value="CALCIUM-INDEPENDENT PHOSPHOLIPASE A2-GAMMA"/>
    <property type="match status" value="1"/>
</dbReference>
<evidence type="ECO:0000313" key="4">
    <source>
        <dbReference type="Proteomes" id="UP001221413"/>
    </source>
</evidence>
<keyword evidence="1" id="KW-0378">Hydrolase</keyword>
<keyword evidence="2" id="KW-0442">Lipid degradation</keyword>
<protein>
    <recommendedName>
        <fullName evidence="5">PNPLA domain-containing protein</fullName>
    </recommendedName>
</protein>
<gene>
    <name evidence="3" type="ORF">Dda_7416</name>
</gene>
<evidence type="ECO:0008006" key="5">
    <source>
        <dbReference type="Google" id="ProtNLM"/>
    </source>
</evidence>
<dbReference type="GO" id="GO:0016020">
    <property type="term" value="C:membrane"/>
    <property type="evidence" value="ECO:0007669"/>
    <property type="project" value="TreeGrafter"/>
</dbReference>
<evidence type="ECO:0000256" key="2">
    <source>
        <dbReference type="ARBA" id="ARBA00022963"/>
    </source>
</evidence>
<evidence type="ECO:0000313" key="3">
    <source>
        <dbReference type="EMBL" id="KAJ6257629.1"/>
    </source>
</evidence>
<sequence length="614" mass="69756">MALQKALRLGSTAMPFDGSQWLADSIGLQNDGLQHIKKLWENANFGSEDNGRCSAGIPGYFKPMLLKPKSAYFDDGGLRYNNPVGLVINESKRIWEIPKTLDIVLSIGTGYILQAIKWLHGFDIVTNKLCCEWILVTITDSRCRVQIANLKEFSHALSNGELQKSCDIKEFGSLIYELIHRVQFKGTSMLRRTDISDQLHDFTLSAIQRTSKVNELFMDAVTVQAPQTYFTFLKLPPEIRNEIYKYLLDSNQCDISDIDGVEKIHFSANILRTNCLIYSEAHYLLYRANGPVVTISLGLAEAHQYMEEHLVCAYDTRYPAAIKGKLLHIEAVLSLSSMLYRRSIVVVGMKNAMGLANSLRLSMFNGNMKAKYNFDFQRPQTCLGHHYSYDGDESAQQAIMDFFYGIQTPFADSTVSGALNKQSGHRFLAMINSPIVWGRLHSFEKAQMCLQLFNEANDFFLAHRFAFAVRRYRRVIRDFTDGFINCILMSSFEPFESNSKCTKLVSEIILSSHHNLLLCYIEKFKDSCSGTVNMDEEEKAKIVHAVKEAHKILFSMPKKKVLDDLHRAIDAQIIPDGDTRNIHQHLDIARSSYTKRSGLQNESRPKVLVITNDT</sequence>
<proteinExistence type="predicted"/>
<name>A0AAD6ITB9_DREDA</name>
<keyword evidence="2" id="KW-0443">Lipid metabolism</keyword>
<dbReference type="SUPFAM" id="SSF52151">
    <property type="entry name" value="FabD/lysophospholipase-like"/>
    <property type="match status" value="1"/>
</dbReference>
<dbReference type="EMBL" id="JAQGDS010000010">
    <property type="protein sequence ID" value="KAJ6257629.1"/>
    <property type="molecule type" value="Genomic_DNA"/>
</dbReference>
<dbReference type="GO" id="GO:0047499">
    <property type="term" value="F:calcium-independent phospholipase A2 activity"/>
    <property type="evidence" value="ECO:0007669"/>
    <property type="project" value="TreeGrafter"/>
</dbReference>
<dbReference type="Gene3D" id="3.40.1090.10">
    <property type="entry name" value="Cytosolic phospholipase A2 catalytic domain"/>
    <property type="match status" value="1"/>
</dbReference>
<dbReference type="PANTHER" id="PTHR24185">
    <property type="entry name" value="CALCIUM-INDEPENDENT PHOSPHOLIPASE A2-GAMMA"/>
    <property type="match status" value="1"/>
</dbReference>
<dbReference type="Proteomes" id="UP001221413">
    <property type="component" value="Unassembled WGS sequence"/>
</dbReference>
<comment type="caution">
    <text evidence="3">The sequence shown here is derived from an EMBL/GenBank/DDBJ whole genome shotgun (WGS) entry which is preliminary data.</text>
</comment>
<keyword evidence="4" id="KW-1185">Reference proteome</keyword>
<dbReference type="AlphaFoldDB" id="A0AAD6ITB9"/>